<dbReference type="GO" id="GO:0003682">
    <property type="term" value="F:chromatin binding"/>
    <property type="evidence" value="ECO:0007669"/>
    <property type="project" value="TreeGrafter"/>
</dbReference>
<protein>
    <recommendedName>
        <fullName evidence="1">MBD domain-containing protein</fullName>
    </recommendedName>
</protein>
<name>H3D376_TETNG</name>
<dbReference type="InParanoid" id="H3D376"/>
<dbReference type="PANTHER" id="PTHR16112">
    <property type="entry name" value="METHYL-CPG BINDING PROTEIN, DROSOPHILA"/>
    <property type="match status" value="1"/>
</dbReference>
<evidence type="ECO:0000313" key="3">
    <source>
        <dbReference type="Proteomes" id="UP000007303"/>
    </source>
</evidence>
<dbReference type="GO" id="GO:0005634">
    <property type="term" value="C:nucleus"/>
    <property type="evidence" value="ECO:0007669"/>
    <property type="project" value="TreeGrafter"/>
</dbReference>
<dbReference type="Ensembl" id="ENSTNIT00000015166.1">
    <property type="protein sequence ID" value="ENSTNIP00000014964.1"/>
    <property type="gene ID" value="ENSTNIG00000012003.1"/>
</dbReference>
<accession>H3D376</accession>
<feature type="domain" description="MBD" evidence="1">
    <location>
        <begin position="11"/>
        <end position="81"/>
    </location>
</feature>
<dbReference type="STRING" id="99883.ENSTNIP00000014964"/>
<dbReference type="GO" id="GO:0003677">
    <property type="term" value="F:DNA binding"/>
    <property type="evidence" value="ECO:0007669"/>
    <property type="project" value="InterPro"/>
</dbReference>
<dbReference type="PANTHER" id="PTHR16112:SF17">
    <property type="entry name" value="METHYL-CPG-BINDING DOMAIN PROTEIN 6"/>
    <property type="match status" value="1"/>
</dbReference>
<dbReference type="OMA" id="HIPIGWQ"/>
<reference evidence="2" key="2">
    <citation type="submission" date="2025-08" db="UniProtKB">
        <authorList>
            <consortium name="Ensembl"/>
        </authorList>
    </citation>
    <scope>IDENTIFICATION</scope>
</reference>
<dbReference type="Proteomes" id="UP000007303">
    <property type="component" value="Unassembled WGS sequence"/>
</dbReference>
<reference evidence="3" key="1">
    <citation type="journal article" date="2004" name="Nature">
        <title>Genome duplication in the teleost fish Tetraodon nigroviridis reveals the early vertebrate proto-karyotype.</title>
        <authorList>
            <person name="Jaillon O."/>
            <person name="Aury J.-M."/>
            <person name="Brunet F."/>
            <person name="Petit J.-L."/>
            <person name="Stange-Thomann N."/>
            <person name="Mauceli E."/>
            <person name="Bouneau L."/>
            <person name="Fischer C."/>
            <person name="Ozouf-Costaz C."/>
            <person name="Bernot A."/>
            <person name="Nicaud S."/>
            <person name="Jaffe D."/>
            <person name="Fisher S."/>
            <person name="Lutfalla G."/>
            <person name="Dossat C."/>
            <person name="Segurens B."/>
            <person name="Dasilva C."/>
            <person name="Salanoubat M."/>
            <person name="Levy M."/>
            <person name="Boudet N."/>
            <person name="Castellano S."/>
            <person name="Anthouard V."/>
            <person name="Jubin C."/>
            <person name="Castelli V."/>
            <person name="Katinka M."/>
            <person name="Vacherie B."/>
            <person name="Biemont C."/>
            <person name="Skalli Z."/>
            <person name="Cattolico L."/>
            <person name="Poulain J."/>
            <person name="De Berardinis V."/>
            <person name="Cruaud C."/>
            <person name="Duprat S."/>
            <person name="Brottier P."/>
            <person name="Coutanceau J.-P."/>
            <person name="Gouzy J."/>
            <person name="Parra G."/>
            <person name="Lardier G."/>
            <person name="Chapple C."/>
            <person name="McKernan K.J."/>
            <person name="McEwan P."/>
            <person name="Bosak S."/>
            <person name="Kellis M."/>
            <person name="Volff J.-N."/>
            <person name="Guigo R."/>
            <person name="Zody M.C."/>
            <person name="Mesirov J."/>
            <person name="Lindblad-Toh K."/>
            <person name="Birren B."/>
            <person name="Nusbaum C."/>
            <person name="Kahn D."/>
            <person name="Robinson-Rechavi M."/>
            <person name="Laudet V."/>
            <person name="Schachter V."/>
            <person name="Quetier F."/>
            <person name="Saurin W."/>
            <person name="Scarpelli C."/>
            <person name="Wincker P."/>
            <person name="Lander E.S."/>
            <person name="Weissenbach J."/>
            <person name="Roest Crollius H."/>
        </authorList>
    </citation>
    <scope>NUCLEOTIDE SEQUENCE [LARGE SCALE GENOMIC DNA]</scope>
</reference>
<dbReference type="InterPro" id="IPR001739">
    <property type="entry name" value="Methyl_CpG_DNA-bd"/>
</dbReference>
<reference evidence="2" key="3">
    <citation type="submission" date="2025-09" db="UniProtKB">
        <authorList>
            <consortium name="Ensembl"/>
        </authorList>
    </citation>
    <scope>IDENTIFICATION</scope>
</reference>
<sequence>MMGGGETVSGDKDGVQPTVHIPIGWQRRVEGGQVIYVSPSGAALSSLEEVKTYLLSDGTCKCGLECPLIVHKVFNFTLGVKVEQHSQPLAKPSRT</sequence>
<dbReference type="Pfam" id="PF01429">
    <property type="entry name" value="MBD"/>
    <property type="match status" value="1"/>
</dbReference>
<dbReference type="AlphaFoldDB" id="H3D376"/>
<dbReference type="GO" id="GO:0010369">
    <property type="term" value="C:chromocenter"/>
    <property type="evidence" value="ECO:0007669"/>
    <property type="project" value="TreeGrafter"/>
</dbReference>
<evidence type="ECO:0000259" key="1">
    <source>
        <dbReference type="PROSITE" id="PS50982"/>
    </source>
</evidence>
<dbReference type="PROSITE" id="PS50982">
    <property type="entry name" value="MBD"/>
    <property type="match status" value="1"/>
</dbReference>
<organism evidence="2 3">
    <name type="scientific">Tetraodon nigroviridis</name>
    <name type="common">Spotted green pufferfish</name>
    <name type="synonym">Chelonodon nigroviridis</name>
    <dbReference type="NCBI Taxonomy" id="99883"/>
    <lineage>
        <taxon>Eukaryota</taxon>
        <taxon>Metazoa</taxon>
        <taxon>Chordata</taxon>
        <taxon>Craniata</taxon>
        <taxon>Vertebrata</taxon>
        <taxon>Euteleostomi</taxon>
        <taxon>Actinopterygii</taxon>
        <taxon>Neopterygii</taxon>
        <taxon>Teleostei</taxon>
        <taxon>Neoteleostei</taxon>
        <taxon>Acanthomorphata</taxon>
        <taxon>Eupercaria</taxon>
        <taxon>Tetraodontiformes</taxon>
        <taxon>Tetradontoidea</taxon>
        <taxon>Tetraodontidae</taxon>
        <taxon>Tetraodon</taxon>
    </lineage>
</organism>
<dbReference type="GeneTree" id="ENSGT00530000064137"/>
<dbReference type="SUPFAM" id="SSF54171">
    <property type="entry name" value="DNA-binding domain"/>
    <property type="match status" value="1"/>
</dbReference>
<dbReference type="SMART" id="SM00391">
    <property type="entry name" value="MBD"/>
    <property type="match status" value="1"/>
</dbReference>
<dbReference type="InterPro" id="IPR016177">
    <property type="entry name" value="DNA-bd_dom_sf"/>
</dbReference>
<dbReference type="HOGENOM" id="CLU_184632_0_0_1"/>
<keyword evidence="3" id="KW-1185">Reference proteome</keyword>
<proteinExistence type="predicted"/>
<evidence type="ECO:0000313" key="2">
    <source>
        <dbReference type="Ensembl" id="ENSTNIP00000014964.1"/>
    </source>
</evidence>